<keyword evidence="1" id="KW-1133">Transmembrane helix</keyword>
<dbReference type="PANTHER" id="PTHR40042">
    <property type="entry name" value="HYPOTHETICAL MEMBRANE SPANNING PROTEIN"/>
    <property type="match status" value="1"/>
</dbReference>
<feature type="transmembrane region" description="Helical" evidence="1">
    <location>
        <begin position="166"/>
        <end position="186"/>
    </location>
</feature>
<keyword evidence="3" id="KW-1185">Reference proteome</keyword>
<dbReference type="AlphaFoldDB" id="A0A926NI05"/>
<dbReference type="Proteomes" id="UP000626844">
    <property type="component" value="Unassembled WGS sequence"/>
</dbReference>
<feature type="transmembrane region" description="Helical" evidence="1">
    <location>
        <begin position="104"/>
        <end position="122"/>
    </location>
</feature>
<dbReference type="InterPro" id="IPR009845">
    <property type="entry name" value="DUF1405"/>
</dbReference>
<evidence type="ECO:0000256" key="1">
    <source>
        <dbReference type="SAM" id="Phobius"/>
    </source>
</evidence>
<reference evidence="2" key="1">
    <citation type="submission" date="2020-09" db="EMBL/GenBank/DDBJ databases">
        <title>A novel bacterium of genus Bacillus, isolated from South China Sea.</title>
        <authorList>
            <person name="Huang H."/>
            <person name="Mo K."/>
            <person name="Hu Y."/>
        </authorList>
    </citation>
    <scope>NUCLEOTIDE SEQUENCE</scope>
    <source>
        <strain evidence="2">IB182487</strain>
    </source>
</reference>
<accession>A0A926NI05</accession>
<dbReference type="Pfam" id="PF07187">
    <property type="entry name" value="DUF1405"/>
    <property type="match status" value="1"/>
</dbReference>
<dbReference type="PANTHER" id="PTHR40042:SF1">
    <property type="entry name" value="DUF1405 DOMAIN-CONTAINING PROTEIN"/>
    <property type="match status" value="1"/>
</dbReference>
<evidence type="ECO:0000313" key="2">
    <source>
        <dbReference type="EMBL" id="MBD1381686.1"/>
    </source>
</evidence>
<name>A0A926NI05_9BACI</name>
<feature type="transmembrane region" description="Helical" evidence="1">
    <location>
        <begin position="73"/>
        <end position="98"/>
    </location>
</feature>
<feature type="transmembrane region" description="Helical" evidence="1">
    <location>
        <begin position="12"/>
        <end position="32"/>
    </location>
</feature>
<proteinExistence type="predicted"/>
<protein>
    <submittedName>
        <fullName evidence="2">DUF1405 domain-containing protein</fullName>
    </submittedName>
</protein>
<sequence>MKSYYYLLGTRKILSLLLLINFLGTIYGYYWYTPQLIDTPAMYLAFVPDSPTASLFFLFVLIAFLLKQNSPLFEALAIVTLFKYGIWAVVMNILVFVVTGSMDWVGYMLIFSHLGMAVQGLLFSPYYRFRGWHLALAGVWTLHNDVIDYVFGMVPRYSMLDDFTPQIGYFTFWLTILSLFIAYFLVVRTKAIKLELPAGTSSLNK</sequence>
<keyword evidence="1" id="KW-0472">Membrane</keyword>
<dbReference type="RefSeq" id="WP_191159276.1">
    <property type="nucleotide sequence ID" value="NZ_JACXAI010000020.1"/>
</dbReference>
<evidence type="ECO:0000313" key="3">
    <source>
        <dbReference type="Proteomes" id="UP000626844"/>
    </source>
</evidence>
<feature type="transmembrane region" description="Helical" evidence="1">
    <location>
        <begin position="44"/>
        <end position="66"/>
    </location>
</feature>
<dbReference type="EMBL" id="JACXAI010000020">
    <property type="protein sequence ID" value="MBD1381686.1"/>
    <property type="molecule type" value="Genomic_DNA"/>
</dbReference>
<organism evidence="2 3">
    <name type="scientific">Metabacillus arenae</name>
    <dbReference type="NCBI Taxonomy" id="2771434"/>
    <lineage>
        <taxon>Bacteria</taxon>
        <taxon>Bacillati</taxon>
        <taxon>Bacillota</taxon>
        <taxon>Bacilli</taxon>
        <taxon>Bacillales</taxon>
        <taxon>Bacillaceae</taxon>
        <taxon>Metabacillus</taxon>
    </lineage>
</organism>
<keyword evidence="1" id="KW-0812">Transmembrane</keyword>
<feature type="transmembrane region" description="Helical" evidence="1">
    <location>
        <begin position="134"/>
        <end position="154"/>
    </location>
</feature>
<gene>
    <name evidence="2" type="ORF">IC621_15725</name>
</gene>
<comment type="caution">
    <text evidence="2">The sequence shown here is derived from an EMBL/GenBank/DDBJ whole genome shotgun (WGS) entry which is preliminary data.</text>
</comment>